<dbReference type="InterPro" id="IPR027417">
    <property type="entry name" value="P-loop_NTPase"/>
</dbReference>
<evidence type="ECO:0000313" key="1">
    <source>
        <dbReference type="EMBL" id="CAD8521265.1"/>
    </source>
</evidence>
<reference evidence="1" key="1">
    <citation type="submission" date="2021-01" db="EMBL/GenBank/DDBJ databases">
        <authorList>
            <person name="Corre E."/>
            <person name="Pelletier E."/>
            <person name="Niang G."/>
            <person name="Scheremetjew M."/>
            <person name="Finn R."/>
            <person name="Kale V."/>
            <person name="Holt S."/>
            <person name="Cochrane G."/>
            <person name="Meng A."/>
            <person name="Brown T."/>
            <person name="Cohen L."/>
        </authorList>
    </citation>
    <scope>NUCLEOTIDE SEQUENCE</scope>
    <source>
        <strain evidence="1">CCMP1723</strain>
    </source>
</reference>
<dbReference type="AlphaFoldDB" id="A0A7S0IGN0"/>
<dbReference type="EMBL" id="HBEQ01010797">
    <property type="protein sequence ID" value="CAD8521265.1"/>
    <property type="molecule type" value="Transcribed_RNA"/>
</dbReference>
<gene>
    <name evidence="1" type="ORF">MCOM1403_LOCUS8695</name>
</gene>
<protein>
    <submittedName>
        <fullName evidence="1">Uncharacterized protein</fullName>
    </submittedName>
</protein>
<dbReference type="Gene3D" id="3.40.50.300">
    <property type="entry name" value="P-loop containing nucleotide triphosphate hydrolases"/>
    <property type="match status" value="1"/>
</dbReference>
<organism evidence="1">
    <name type="scientific">Micromonas pusilla</name>
    <name type="common">Picoplanktonic green alga</name>
    <name type="synonym">Chromulina pusilla</name>
    <dbReference type="NCBI Taxonomy" id="38833"/>
    <lineage>
        <taxon>Eukaryota</taxon>
        <taxon>Viridiplantae</taxon>
        <taxon>Chlorophyta</taxon>
        <taxon>Mamiellophyceae</taxon>
        <taxon>Mamiellales</taxon>
        <taxon>Mamiellaceae</taxon>
        <taxon>Micromonas</taxon>
    </lineage>
</organism>
<accession>A0A7S0IGN0</accession>
<name>A0A7S0IGN0_MICPS</name>
<proteinExistence type="predicted"/>
<sequence length="522" mass="57605">MAQLCCKPEPRALLVYLTGLLRPQQKFNCHLDGLVHILRVLRGAVWVCGASVTCGESFVVLPACGHSCLLIEAGVEETFLRVERWLPERNKRPRGDAQSCHKRKKLSNQFAHHSEFVLPAFWRSCMGGTFAQVAYDMYSGRHKKTSVSVNGPTYMGSNIFARILSNSVYTLFGFVAVIDGGTGGSEVSLPGFICLAILRLPLFAHLGRGEANFLLSRSSCAIFMGPNKDTATAHFIVSFKTLLSFWDEQILANRLIVNIPKLTMSLETAGVGEVLKPANITHVVDLRMSQRKPFLRHKKHSTWRDVSNYEARRGILISGFGDNHHRLRDSRKLGMLMRIVLMAASVGNHLSVQRAVTSDAMRSHLVPTLMELSGYLQSSLSFQNREIMHLVPWHVSLRDISCTLSSGHRFKPVNLPATLSGVIVGLFSGKPPNERCAGMGIIMSYSESQGALHIITPLSIFALQMVDSVVLSGMLAPCHKNYASICILSSDQCFYGLTTEGTGARSIRSRNNIARGGRITHN</sequence>